<organism evidence="2">
    <name type="scientific">uncultured Nocardioidaceae bacterium</name>
    <dbReference type="NCBI Taxonomy" id="253824"/>
    <lineage>
        <taxon>Bacteria</taxon>
        <taxon>Bacillati</taxon>
        <taxon>Actinomycetota</taxon>
        <taxon>Actinomycetes</taxon>
        <taxon>Propionibacteriales</taxon>
        <taxon>Nocardioidaceae</taxon>
        <taxon>environmental samples</taxon>
    </lineage>
</organism>
<dbReference type="AlphaFoldDB" id="A0A6J4ND08"/>
<evidence type="ECO:0000256" key="1">
    <source>
        <dbReference type="SAM" id="MobiDB-lite"/>
    </source>
</evidence>
<evidence type="ECO:0000313" key="2">
    <source>
        <dbReference type="EMBL" id="CAA9384348.1"/>
    </source>
</evidence>
<sequence>ARDRGDRRIEAVADRGEVPDDDGRPGARLRRLGDRG</sequence>
<name>A0A6J4ND08_9ACTN</name>
<proteinExistence type="predicted"/>
<accession>A0A6J4ND08</accession>
<feature type="non-terminal residue" evidence="2">
    <location>
        <position position="36"/>
    </location>
</feature>
<feature type="non-terminal residue" evidence="2">
    <location>
        <position position="1"/>
    </location>
</feature>
<reference evidence="2" key="1">
    <citation type="submission" date="2020-02" db="EMBL/GenBank/DDBJ databases">
        <authorList>
            <person name="Meier V. D."/>
        </authorList>
    </citation>
    <scope>NUCLEOTIDE SEQUENCE</scope>
    <source>
        <strain evidence="2">AVDCRST_MAG47</strain>
    </source>
</reference>
<protein>
    <submittedName>
        <fullName evidence="2">Uncharacterized protein</fullName>
    </submittedName>
</protein>
<dbReference type="EMBL" id="CADCUK010000159">
    <property type="protein sequence ID" value="CAA9384348.1"/>
    <property type="molecule type" value="Genomic_DNA"/>
</dbReference>
<gene>
    <name evidence="2" type="ORF">AVDCRST_MAG47-2397</name>
</gene>
<feature type="region of interest" description="Disordered" evidence="1">
    <location>
        <begin position="1"/>
        <end position="36"/>
    </location>
</feature>